<evidence type="ECO:0000256" key="6">
    <source>
        <dbReference type="ARBA" id="ARBA00022803"/>
    </source>
</evidence>
<keyword evidence="6 8" id="KW-0802">TPR repeat</keyword>
<evidence type="ECO:0000256" key="5">
    <source>
        <dbReference type="ARBA" id="ARBA00022737"/>
    </source>
</evidence>
<evidence type="ECO:0000256" key="2">
    <source>
        <dbReference type="ARBA" id="ARBA00004496"/>
    </source>
</evidence>
<dbReference type="GO" id="GO:0016560">
    <property type="term" value="P:protein import into peroxisome matrix, docking"/>
    <property type="evidence" value="ECO:0007669"/>
    <property type="project" value="TreeGrafter"/>
</dbReference>
<dbReference type="PANTHER" id="PTHR10130:SF0">
    <property type="entry name" value="GH08708P"/>
    <property type="match status" value="1"/>
</dbReference>
<comment type="subcellular location">
    <subcellularLocation>
        <location evidence="2">Cytoplasm</location>
    </subcellularLocation>
    <subcellularLocation>
        <location evidence="1">Peroxisome</location>
    </subcellularLocation>
</comment>
<dbReference type="InterPro" id="IPR011990">
    <property type="entry name" value="TPR-like_helical_dom_sf"/>
</dbReference>
<evidence type="ECO:0000256" key="8">
    <source>
        <dbReference type="PROSITE-ProRule" id="PRU00339"/>
    </source>
</evidence>
<dbReference type="EMBL" id="BLKM01000728">
    <property type="protein sequence ID" value="GFG37860.1"/>
    <property type="molecule type" value="Genomic_DNA"/>
</dbReference>
<dbReference type="InterPro" id="IPR019734">
    <property type="entry name" value="TPR_rpt"/>
</dbReference>
<dbReference type="Gene3D" id="6.10.280.230">
    <property type="match status" value="1"/>
</dbReference>
<keyword evidence="12" id="KW-1185">Reference proteome</keyword>
<feature type="repeat" description="TPR" evidence="8">
    <location>
        <begin position="388"/>
        <end position="421"/>
    </location>
</feature>
<dbReference type="GO" id="GO:0005829">
    <property type="term" value="C:cytosol"/>
    <property type="evidence" value="ECO:0007669"/>
    <property type="project" value="TreeGrafter"/>
</dbReference>
<dbReference type="GO" id="GO:0005052">
    <property type="term" value="F:peroxisome matrix targeting signal-1 binding"/>
    <property type="evidence" value="ECO:0007669"/>
    <property type="project" value="TreeGrafter"/>
</dbReference>
<comment type="caution">
    <text evidence="11">The sequence shown here is derived from an EMBL/GenBank/DDBJ whole genome shotgun (WGS) entry which is preliminary data.</text>
</comment>
<reference evidence="12" key="1">
    <citation type="submission" date="2020-01" db="EMBL/GenBank/DDBJ databases">
        <title>Draft genome sequence of the Termite Coptotermes fromosanus.</title>
        <authorList>
            <person name="Itakura S."/>
            <person name="Yosikawa Y."/>
            <person name="Umezawa K."/>
        </authorList>
    </citation>
    <scope>NUCLEOTIDE SEQUENCE [LARGE SCALE GENOMIC DNA]</scope>
</reference>
<dbReference type="SUPFAM" id="SSF48452">
    <property type="entry name" value="TPR-like"/>
    <property type="match status" value="1"/>
</dbReference>
<sequence length="810" mass="90499">MALRDLVEGDCGGTNSLVRLTSHFVQDRGLKEEGLHHPFSHGDGFSNTDSDQLVQQFLEETLGPSPQTFRMDSLLQEMREIESAVTLHAPVPAPGVAALARDGLASEDSVWAEQYLESGKHFDEQPHEEEIWNASAVVDIKEGVTEGEEVFELGFGPKWAQEYLEASEHRLDSTSDWAPSSAKEIDGNNKELQDTANEILESVNDPRFTDSKFMKFMRQVGEGEITVENGQVIGEKKEGLDDQNSTKQADVWASELSTLQKSNHETKDEAASWTEQFQENYGSGLSSSATETSASEQDDDSSSGSQFWAKLQDEWEKLAKDGDLGEHPWISEFSEYYDPFKEYHFEADNPMKDNGSALEEGKRKLEAGDLPSAVLCFEAAVQQDQTNSEAWQLLGTTQAENEQDPAAIAALKKCIELEPSNLVALMALAVSYTNESYQNQACHALREWLRENPKYSDLVPKNEHMTSSSKMGNVSSLLISDIHKEVQEMYIAAARRHPSATIDPNVQCGLGVLFNLSNEYDKAVDCFKAALQVRQNDSRMWNRLGATLANGNRSEEAVDAYHNALQLSPGFIRARDVEVQLLSFCFNQKITCVNCCRYNLGITCVNLAAYKEAAEHLLTALNQQAAGRGVQGQRSWSSMSDSIWSTLRLVMSLLEKQDLYDALDNRDLKRLNEEFGIDQNGFFYASTVHLVKVLSPKYDNKTEEFIPRYVAHQSTKNEDSYGLSSLALFTIVMNKNKIQGQFLANLVFSQFSLLEAKKCNGKHAAESDEARLVTGDESWCHCCNPKTIEKSGITPHLIFKEKEDQNNALR</sequence>
<dbReference type="FunCoup" id="A0A6L2Q1R2">
    <property type="interactions" value="479"/>
</dbReference>
<evidence type="ECO:0000256" key="7">
    <source>
        <dbReference type="ARBA" id="ARBA00023140"/>
    </source>
</evidence>
<organism evidence="11 12">
    <name type="scientific">Coptotermes formosanus</name>
    <name type="common">Formosan subterranean termite</name>
    <dbReference type="NCBI Taxonomy" id="36987"/>
    <lineage>
        <taxon>Eukaryota</taxon>
        <taxon>Metazoa</taxon>
        <taxon>Ecdysozoa</taxon>
        <taxon>Arthropoda</taxon>
        <taxon>Hexapoda</taxon>
        <taxon>Insecta</taxon>
        <taxon>Pterygota</taxon>
        <taxon>Neoptera</taxon>
        <taxon>Polyneoptera</taxon>
        <taxon>Dictyoptera</taxon>
        <taxon>Blattodea</taxon>
        <taxon>Blattoidea</taxon>
        <taxon>Termitoidae</taxon>
        <taxon>Rhinotermitidae</taxon>
        <taxon>Coptotermes</taxon>
    </lineage>
</organism>
<dbReference type="GO" id="GO:0005778">
    <property type="term" value="C:peroxisomal membrane"/>
    <property type="evidence" value="ECO:0007669"/>
    <property type="project" value="TreeGrafter"/>
</dbReference>
<evidence type="ECO:0000259" key="10">
    <source>
        <dbReference type="Pfam" id="PF25098"/>
    </source>
</evidence>
<name>A0A6L2Q1R2_COPFO</name>
<dbReference type="SMART" id="SM00028">
    <property type="entry name" value="TPR"/>
    <property type="match status" value="4"/>
</dbReference>
<dbReference type="Proteomes" id="UP000502823">
    <property type="component" value="Unassembled WGS sequence"/>
</dbReference>
<dbReference type="InterPro" id="IPR024111">
    <property type="entry name" value="PEX5/PEX5L"/>
</dbReference>
<dbReference type="Pfam" id="PF25098">
    <property type="entry name" value="PEX18_PEX21_C"/>
    <property type="match status" value="1"/>
</dbReference>
<dbReference type="Pfam" id="PF13432">
    <property type="entry name" value="TPR_16"/>
    <property type="match status" value="2"/>
</dbReference>
<dbReference type="OrthoDB" id="10006023at2759"/>
<gene>
    <name evidence="11" type="ORF">Cfor_08751</name>
</gene>
<feature type="compositionally biased region" description="Low complexity" evidence="9">
    <location>
        <begin position="286"/>
        <end position="295"/>
    </location>
</feature>
<dbReference type="InterPro" id="IPR056940">
    <property type="entry name" value="PEX18_PEX21_C"/>
</dbReference>
<dbReference type="PROSITE" id="PS50005">
    <property type="entry name" value="TPR"/>
    <property type="match status" value="3"/>
</dbReference>
<protein>
    <recommendedName>
        <fullName evidence="10">PEX18/PEX21 C-terminal domain-containing protein</fullName>
    </recommendedName>
</protein>
<proteinExistence type="inferred from homology"/>
<feature type="region of interest" description="Disordered" evidence="9">
    <location>
        <begin position="280"/>
        <end position="305"/>
    </location>
</feature>
<dbReference type="InParanoid" id="A0A6L2Q1R2"/>
<comment type="similarity">
    <text evidence="3">Belongs to the peroxisomal targeting signal receptor family.</text>
</comment>
<feature type="repeat" description="TPR" evidence="8">
    <location>
        <begin position="504"/>
        <end position="537"/>
    </location>
</feature>
<keyword evidence="4" id="KW-0963">Cytoplasm</keyword>
<evidence type="ECO:0000256" key="3">
    <source>
        <dbReference type="ARBA" id="ARBA00005348"/>
    </source>
</evidence>
<keyword evidence="7" id="KW-0576">Peroxisome</keyword>
<accession>A0A6L2Q1R2</accession>
<dbReference type="PANTHER" id="PTHR10130">
    <property type="entry name" value="PEROXISOMAL TARGETING SIGNAL 1 RECEPTOR PEX5"/>
    <property type="match status" value="1"/>
</dbReference>
<keyword evidence="5" id="KW-0677">Repeat</keyword>
<dbReference type="AlphaFoldDB" id="A0A6L2Q1R2"/>
<evidence type="ECO:0000256" key="4">
    <source>
        <dbReference type="ARBA" id="ARBA00022490"/>
    </source>
</evidence>
<evidence type="ECO:0000313" key="11">
    <source>
        <dbReference type="EMBL" id="GFG37860.1"/>
    </source>
</evidence>
<evidence type="ECO:0000313" key="12">
    <source>
        <dbReference type="Proteomes" id="UP000502823"/>
    </source>
</evidence>
<feature type="domain" description="PEX18/PEX21 C-terminal" evidence="10">
    <location>
        <begin position="186"/>
        <end position="231"/>
    </location>
</feature>
<feature type="repeat" description="TPR" evidence="8">
    <location>
        <begin position="538"/>
        <end position="571"/>
    </location>
</feature>
<evidence type="ECO:0000256" key="9">
    <source>
        <dbReference type="SAM" id="MobiDB-lite"/>
    </source>
</evidence>
<dbReference type="Gene3D" id="1.25.40.10">
    <property type="entry name" value="Tetratricopeptide repeat domain"/>
    <property type="match status" value="1"/>
</dbReference>
<evidence type="ECO:0000256" key="1">
    <source>
        <dbReference type="ARBA" id="ARBA00004275"/>
    </source>
</evidence>